<protein>
    <submittedName>
        <fullName evidence="1">Uncharacterized protein</fullName>
    </submittedName>
</protein>
<sequence length="59" mass="6588">MFATLGLAEVALWFVFRDGDLLERLQVLAFMAFLRRAVAKSLREEDDTGEGSHDDAVST</sequence>
<dbReference type="Gramene" id="OPUNC01G18850.1">
    <property type="protein sequence ID" value="OPUNC01G18850.1"/>
    <property type="gene ID" value="OPUNC01G18850"/>
</dbReference>
<dbReference type="Proteomes" id="UP000026962">
    <property type="component" value="Chromosome 1"/>
</dbReference>
<dbReference type="EnsemblPlants" id="OPUNC01G18850.1">
    <property type="protein sequence ID" value="OPUNC01G18850.1"/>
    <property type="gene ID" value="OPUNC01G18850"/>
</dbReference>
<dbReference type="AlphaFoldDB" id="A0A0E0JJQ6"/>
<organism evidence="1">
    <name type="scientific">Oryza punctata</name>
    <name type="common">Red rice</name>
    <dbReference type="NCBI Taxonomy" id="4537"/>
    <lineage>
        <taxon>Eukaryota</taxon>
        <taxon>Viridiplantae</taxon>
        <taxon>Streptophyta</taxon>
        <taxon>Embryophyta</taxon>
        <taxon>Tracheophyta</taxon>
        <taxon>Spermatophyta</taxon>
        <taxon>Magnoliopsida</taxon>
        <taxon>Liliopsida</taxon>
        <taxon>Poales</taxon>
        <taxon>Poaceae</taxon>
        <taxon>BOP clade</taxon>
        <taxon>Oryzoideae</taxon>
        <taxon>Oryzeae</taxon>
        <taxon>Oryzinae</taxon>
        <taxon>Oryza</taxon>
    </lineage>
</organism>
<dbReference type="HOGENOM" id="CLU_2964953_0_0_1"/>
<evidence type="ECO:0000313" key="2">
    <source>
        <dbReference type="Proteomes" id="UP000026962"/>
    </source>
</evidence>
<reference evidence="1" key="1">
    <citation type="submission" date="2015-04" db="UniProtKB">
        <authorList>
            <consortium name="EnsemblPlants"/>
        </authorList>
    </citation>
    <scope>IDENTIFICATION</scope>
</reference>
<accession>A0A0E0JJQ6</accession>
<name>A0A0E0JJQ6_ORYPU</name>
<proteinExistence type="predicted"/>
<keyword evidence="2" id="KW-1185">Reference proteome</keyword>
<reference evidence="1" key="2">
    <citation type="submission" date="2018-05" db="EMBL/GenBank/DDBJ databases">
        <title>OpunRS2 (Oryza punctata Reference Sequence Version 2).</title>
        <authorList>
            <person name="Zhang J."/>
            <person name="Kudrna D."/>
            <person name="Lee S."/>
            <person name="Talag J."/>
            <person name="Welchert J."/>
            <person name="Wing R.A."/>
        </authorList>
    </citation>
    <scope>NUCLEOTIDE SEQUENCE [LARGE SCALE GENOMIC DNA]</scope>
</reference>
<evidence type="ECO:0000313" key="1">
    <source>
        <dbReference type="EnsemblPlants" id="OPUNC01G18850.1"/>
    </source>
</evidence>